<feature type="domain" description="GED" evidence="3">
    <location>
        <begin position="597"/>
        <end position="688"/>
    </location>
</feature>
<proteinExistence type="predicted"/>
<dbReference type="SUPFAM" id="SSF52540">
    <property type="entry name" value="P-loop containing nucleoside triphosphate hydrolases"/>
    <property type="match status" value="1"/>
</dbReference>
<dbReference type="SMART" id="SM00053">
    <property type="entry name" value="DYNc"/>
    <property type="match status" value="1"/>
</dbReference>
<dbReference type="InterPro" id="IPR027417">
    <property type="entry name" value="P-loop_NTPase"/>
</dbReference>
<dbReference type="EMBL" id="DS995901">
    <property type="protein sequence ID" value="EEA24773.1"/>
    <property type="molecule type" value="Genomic_DNA"/>
</dbReference>
<dbReference type="InterPro" id="IPR020850">
    <property type="entry name" value="GED_dom"/>
</dbReference>
<keyword evidence="6" id="KW-1185">Reference proteome</keyword>
<sequence length="1529" mass="170237">MDGLKIEQLQSLQSKDQAALLDTVDEIRRHGVNRYVSLPQLIVSGDQSSGKSSVLEAISGVQFPVNDGLCTRFTTEVILRRATKSLATVKLIPSKDAPQYHKEKLSLFEKSSLNHAEIPDLISEAKTFMGLTGTSTFSRDVLQLEVSGPKLPHLTLVDLPGLIHHPNKEQTEEDVRIPKELVQKYMSQPRSIVLAIVTAKNDTSNQVVLEMAKAADPEGSRTMGIITKPDCLIKDSPNESNFFALASNKETHFRLDWHVLRNGDFNERKDSGFNRDTVEKDFFASTIWKNLPSHKRGVEALRTRLSHVLYQQIQKELPSLIKEIEAELAACKTTLDRLGAPRDTPSSRRQYLTGIAGQFLDLVRAGTEGIYQDPFFRPLSSGFSMMSEMKKTRLRAKVRMEEQAFLNKMHKYGHTHIIVSEGFNGEGVNPQERLFETGSKDGQTVIPEERYLSKIRNLLDISKGRELPGTFTPLIVGDLFIHQSKNWKPFAMDFVESVWNLVTEFLDDVLIYVADENVRQALLEEIVGPAMEKILAKLKDKVTELHSPYARASPATLNPRFVKELEHRRSQQAANLPVQPISLFNKTYTNDSDWHACRELLLLMQTYYTIALDVFVDNISNLAVENCLMNALENLLSPLTVSEMSDEELENIAFESPDIHELRTQTLEKQLSLQKSFDLCRRQGRKLASNRLNEEAQKAVVLPTSVTEGLAKVNISPAASTATPIKSEPFNGTISQPMTQGPATLQGSSGSGYSSTNGFGANTAENVFGTGGGFNSQGGLGYKDSFGSNTTGGGFGPTVIGSTSAFGTNTTGTPFGSVGGFGSTAPLASTPLKDVAALSKKTGLSKDVHRGPVDFSYFAMIPTSAEIVSSGSSGEGGYGEDQDSRNPTMLDLLAHISAGSQRSPFTGTVPCKYSAEVRLPLQHTRVWSVMNENGRAHSCEKCTSTGRECDGYEDNAVEAQKVVRSRPSNAATKQPNTSRARALVPVPGGATAALPYAVSWLPFYGGELQKRHFDFFQSVTSSALSSFYGSDFWAQETLQVAHQYPALFHAITAFGSIHHSYLSDETPSDVPRAGTNNHIEFGLSEFNKAIKSMSALMTQKELSIHDQQAILTTCVLFICLSSLQGRQSQAFMHVKHGLRMIHHWHLNNRAITPEEKNAIDTLLLTFVRLDTQIRPYIVGQESLLQWTDEDIVATLSPQRTFQTIFEAYFDLEVLLNKLFRLNFNGYSFTQLALEIELLRNQGEIWDSQFAHLLSTITPTASELDALDFIRLQREYARGILACLVINAEDNVHDDLIPIYQAIMDLAHKVLQRDRYTPRHGVPDSQKLEHPIFVLGSTTIEPLFFTATRCREPVLRRRALHLLRLCPRREGICEGMMAAKIVQKVIEVEEQECSRYIDWNNHHPSAATTPTSSLQLLPVRTSPHGQNSIFRATSESINVILNHLDIPTSPLNYPTTPQTGVANIASSKSSTKPLVWKSQCSEKGKWVCEKHRVVETQFLLFTERQAKIVIWTGEDFELNRKGREMVLTWW</sequence>
<dbReference type="OrthoDB" id="415706at2759"/>
<accession>B6QDE5</accession>
<dbReference type="GO" id="GO:0005525">
    <property type="term" value="F:GTP binding"/>
    <property type="evidence" value="ECO:0007669"/>
    <property type="project" value="InterPro"/>
</dbReference>
<dbReference type="InterPro" id="IPR000375">
    <property type="entry name" value="Dynamin_stalk"/>
</dbReference>
<dbReference type="GO" id="GO:0006897">
    <property type="term" value="P:endocytosis"/>
    <property type="evidence" value="ECO:0007669"/>
    <property type="project" value="TreeGrafter"/>
</dbReference>
<name>B6QDE5_TALMQ</name>
<feature type="domain" description="Dynamin-type G" evidence="4">
    <location>
        <begin position="35"/>
        <end position="318"/>
    </location>
</feature>
<protein>
    <submittedName>
        <fullName evidence="5">Dynamin GTPase, putative</fullName>
    </submittedName>
</protein>
<dbReference type="InterPro" id="IPR022812">
    <property type="entry name" value="Dynamin"/>
</dbReference>
<reference evidence="6" key="1">
    <citation type="journal article" date="2015" name="Genome Announc.">
        <title>Genome sequence of the AIDS-associated pathogen Penicillium marneffei (ATCC18224) and its near taxonomic relative Talaromyces stipitatus (ATCC10500).</title>
        <authorList>
            <person name="Nierman W.C."/>
            <person name="Fedorova-Abrams N.D."/>
            <person name="Andrianopoulos A."/>
        </authorList>
    </citation>
    <scope>NUCLEOTIDE SEQUENCE [LARGE SCALE GENOMIC DNA]</scope>
    <source>
        <strain evidence="6">ATCC 18224 / CBS 334.59 / QM 7333</strain>
    </source>
</reference>
<evidence type="ECO:0000256" key="1">
    <source>
        <dbReference type="ARBA" id="ARBA00022741"/>
    </source>
</evidence>
<dbReference type="InterPro" id="IPR021858">
    <property type="entry name" value="Fun_TF"/>
</dbReference>
<dbReference type="InterPro" id="IPR001401">
    <property type="entry name" value="Dynamin_GTPase"/>
</dbReference>
<dbReference type="HOGENOM" id="CLU_247345_0_0_1"/>
<dbReference type="GO" id="GO:0005739">
    <property type="term" value="C:mitochondrion"/>
    <property type="evidence" value="ECO:0007669"/>
    <property type="project" value="TreeGrafter"/>
</dbReference>
<dbReference type="GO" id="GO:0048312">
    <property type="term" value="P:intracellular distribution of mitochondria"/>
    <property type="evidence" value="ECO:0007669"/>
    <property type="project" value="TreeGrafter"/>
</dbReference>
<evidence type="ECO:0000313" key="5">
    <source>
        <dbReference type="EMBL" id="EEA24773.1"/>
    </source>
</evidence>
<dbReference type="GO" id="GO:0000266">
    <property type="term" value="P:mitochondrial fission"/>
    <property type="evidence" value="ECO:0007669"/>
    <property type="project" value="TreeGrafter"/>
</dbReference>
<dbReference type="PANTHER" id="PTHR11566">
    <property type="entry name" value="DYNAMIN"/>
    <property type="match status" value="1"/>
</dbReference>
<evidence type="ECO:0000259" key="4">
    <source>
        <dbReference type="PROSITE" id="PS51718"/>
    </source>
</evidence>
<dbReference type="Pfam" id="PF11951">
    <property type="entry name" value="Fungal_trans_2"/>
    <property type="match status" value="1"/>
</dbReference>
<dbReference type="GO" id="GO:0016559">
    <property type="term" value="P:peroxisome fission"/>
    <property type="evidence" value="ECO:0007669"/>
    <property type="project" value="TreeGrafter"/>
</dbReference>
<organism evidence="5 6">
    <name type="scientific">Talaromyces marneffei (strain ATCC 18224 / CBS 334.59 / QM 7333)</name>
    <name type="common">Penicillium marneffei</name>
    <dbReference type="NCBI Taxonomy" id="441960"/>
    <lineage>
        <taxon>Eukaryota</taxon>
        <taxon>Fungi</taxon>
        <taxon>Dikarya</taxon>
        <taxon>Ascomycota</taxon>
        <taxon>Pezizomycotina</taxon>
        <taxon>Eurotiomycetes</taxon>
        <taxon>Eurotiomycetidae</taxon>
        <taxon>Eurotiales</taxon>
        <taxon>Trichocomaceae</taxon>
        <taxon>Talaromyces</taxon>
        <taxon>Talaromyces sect. Talaromyces</taxon>
    </lineage>
</organism>
<dbReference type="GO" id="GO:0008017">
    <property type="term" value="F:microtubule binding"/>
    <property type="evidence" value="ECO:0007669"/>
    <property type="project" value="TreeGrafter"/>
</dbReference>
<evidence type="ECO:0000313" key="6">
    <source>
        <dbReference type="Proteomes" id="UP000001294"/>
    </source>
</evidence>
<dbReference type="GO" id="GO:0016020">
    <property type="term" value="C:membrane"/>
    <property type="evidence" value="ECO:0007669"/>
    <property type="project" value="TreeGrafter"/>
</dbReference>
<dbReference type="GO" id="GO:0003924">
    <property type="term" value="F:GTPase activity"/>
    <property type="evidence" value="ECO:0007669"/>
    <property type="project" value="InterPro"/>
</dbReference>
<dbReference type="GO" id="GO:0005874">
    <property type="term" value="C:microtubule"/>
    <property type="evidence" value="ECO:0007669"/>
    <property type="project" value="TreeGrafter"/>
</dbReference>
<dbReference type="Gene3D" id="1.20.120.1240">
    <property type="entry name" value="Dynamin, middle domain"/>
    <property type="match status" value="1"/>
</dbReference>
<dbReference type="STRING" id="441960.B6QDE5"/>
<keyword evidence="2" id="KW-0342">GTP-binding</keyword>
<dbReference type="InterPro" id="IPR045063">
    <property type="entry name" value="Dynamin_N"/>
</dbReference>
<dbReference type="PROSITE" id="PS51718">
    <property type="entry name" value="G_DYNAMIN_2"/>
    <property type="match status" value="1"/>
</dbReference>
<evidence type="ECO:0000259" key="3">
    <source>
        <dbReference type="PROSITE" id="PS51388"/>
    </source>
</evidence>
<dbReference type="Pfam" id="PF00350">
    <property type="entry name" value="Dynamin_N"/>
    <property type="match status" value="1"/>
</dbReference>
<dbReference type="Proteomes" id="UP000001294">
    <property type="component" value="Unassembled WGS sequence"/>
</dbReference>
<evidence type="ECO:0000256" key="2">
    <source>
        <dbReference type="ARBA" id="ARBA00023134"/>
    </source>
</evidence>
<dbReference type="PRINTS" id="PR00195">
    <property type="entry name" value="DYNAMIN"/>
</dbReference>
<dbReference type="InterPro" id="IPR030381">
    <property type="entry name" value="G_DYNAMIN_dom"/>
</dbReference>
<gene>
    <name evidence="5" type="ORF">PMAA_087510</name>
</gene>
<dbReference type="Pfam" id="PF01031">
    <property type="entry name" value="Dynamin_M"/>
    <property type="match status" value="1"/>
</dbReference>
<dbReference type="CDD" id="cd08771">
    <property type="entry name" value="DLP_1"/>
    <property type="match status" value="1"/>
</dbReference>
<dbReference type="PANTHER" id="PTHR11566:SF21">
    <property type="entry name" value="DYNAMIN RELATED PROTEIN 1, ISOFORM A"/>
    <property type="match status" value="1"/>
</dbReference>
<dbReference type="Gene3D" id="3.40.50.300">
    <property type="entry name" value="P-loop containing nucleotide triphosphate hydrolases"/>
    <property type="match status" value="1"/>
</dbReference>
<keyword evidence="1" id="KW-0547">Nucleotide-binding</keyword>
<dbReference type="VEuPathDB" id="FungiDB:PMAA_087510"/>
<dbReference type="FunFam" id="3.40.50.300:FF:001425">
    <property type="entry name" value="Dynamin GTPase, putative"/>
    <property type="match status" value="1"/>
</dbReference>
<dbReference type="PROSITE" id="PS51388">
    <property type="entry name" value="GED"/>
    <property type="match status" value="1"/>
</dbReference>